<dbReference type="PANTHER" id="PTHR43814">
    <property type="entry name" value="ARGININOSUCCINATE LYASE"/>
    <property type="match status" value="1"/>
</dbReference>
<accession>A0A238YEX5</accession>
<dbReference type="InterPro" id="IPR029419">
    <property type="entry name" value="Arg_succ_lyase_C"/>
</dbReference>
<evidence type="ECO:0000256" key="1">
    <source>
        <dbReference type="SAM" id="MobiDB-lite"/>
    </source>
</evidence>
<sequence>MRDETPEDLSSLAETSAPGEQFYRRTGARLAAPPAPSVSRVSQSPAALHAGYHAFDLAHTLMLREQGLLPPDVGRQMLEGLLTLEDETGDPVPARESIGRGAHSGEAHLIDEYGEAVGGWLHTGRSSHDLSAVATRYVLRDRLLTVGSKLVDLIETYAARASSYTAVPIPTYTGLQRAQVGTIGYRLCSQAFPLTRDLGRLITCYDRLNRSPAGAAAGTTTGFTIDRERVASLLGFDAVLQNAEDIDNSVDHLLEVGFSIATSAATVGRAADTFFLWFSDEWGIVDLPDELCGTSSIMPQKKNPHSIQAVQRGTNELIGEAIQQFIAVKNLSGGVQYDPALLRRFTETLDTLRAVVDGATFNTDRARALVAADWTLATDLAALLTKQCGIPWRSAHQIVAVLVREYEATDRSLTDVAAADLETIAEAYLGDRPTVPTTALETLCDPAQAPARRAGIIGSPAPEQVADQLETLRTRAEMYRDQLTERRVALDHAHAARRSDIRSVIDA</sequence>
<dbReference type="InterPro" id="IPR024083">
    <property type="entry name" value="Fumarase/histidase_N"/>
</dbReference>
<evidence type="ECO:0000313" key="5">
    <source>
        <dbReference type="Proteomes" id="UP000198297"/>
    </source>
</evidence>
<evidence type="ECO:0000259" key="3">
    <source>
        <dbReference type="Pfam" id="PF14698"/>
    </source>
</evidence>
<dbReference type="SUPFAM" id="SSF48557">
    <property type="entry name" value="L-aspartase-like"/>
    <property type="match status" value="1"/>
</dbReference>
<dbReference type="Gene3D" id="1.10.40.30">
    <property type="entry name" value="Fumarase/aspartase (C-terminal domain)"/>
    <property type="match status" value="1"/>
</dbReference>
<evidence type="ECO:0000313" key="4">
    <source>
        <dbReference type="EMBL" id="SNR69826.1"/>
    </source>
</evidence>
<dbReference type="GO" id="GO:0042450">
    <property type="term" value="P:L-arginine biosynthetic process via ornithine"/>
    <property type="evidence" value="ECO:0007669"/>
    <property type="project" value="InterPro"/>
</dbReference>
<dbReference type="Pfam" id="PF14698">
    <property type="entry name" value="ASL_C2"/>
    <property type="match status" value="1"/>
</dbReference>
<feature type="domain" description="Fumarate lyase N-terminal" evidence="2">
    <location>
        <begin position="115"/>
        <end position="313"/>
    </location>
</feature>
<organism evidence="4 5">
    <name type="scientific">Halorubrum ezzemoulense</name>
    <name type="common">Halorubrum chaoviator</name>
    <dbReference type="NCBI Taxonomy" id="337243"/>
    <lineage>
        <taxon>Archaea</taxon>
        <taxon>Methanobacteriati</taxon>
        <taxon>Methanobacteriota</taxon>
        <taxon>Stenosarchaea group</taxon>
        <taxon>Halobacteria</taxon>
        <taxon>Halobacteriales</taxon>
        <taxon>Haloferacaceae</taxon>
        <taxon>Halorubrum</taxon>
    </lineage>
</organism>
<dbReference type="Gene3D" id="1.10.275.10">
    <property type="entry name" value="Fumarase/aspartase (N-terminal domain)"/>
    <property type="match status" value="1"/>
</dbReference>
<keyword evidence="4" id="KW-0456">Lyase</keyword>
<gene>
    <name evidence="4" type="ORF">SAMN06266787_1123</name>
</gene>
<dbReference type="EMBL" id="FZNK01000012">
    <property type="protein sequence ID" value="SNR69826.1"/>
    <property type="molecule type" value="Genomic_DNA"/>
</dbReference>
<reference evidence="4 5" key="1">
    <citation type="submission" date="2017-06" db="EMBL/GenBank/DDBJ databases">
        <authorList>
            <person name="Kim H.J."/>
            <person name="Triplett B.A."/>
        </authorList>
    </citation>
    <scope>NUCLEOTIDE SEQUENCE [LARGE SCALE GENOMIC DNA]</scope>
    <source>
        <strain evidence="4 5">DSM 19316</strain>
    </source>
</reference>
<dbReference type="Proteomes" id="UP000198297">
    <property type="component" value="Unassembled WGS sequence"/>
</dbReference>
<dbReference type="PRINTS" id="PR00145">
    <property type="entry name" value="ARGSUCLYASE"/>
</dbReference>
<name>A0A238YEX5_HALEZ</name>
<proteinExistence type="predicted"/>
<dbReference type="Gene3D" id="1.20.200.10">
    <property type="entry name" value="Fumarase/aspartase (Central domain)"/>
    <property type="match status" value="1"/>
</dbReference>
<dbReference type="RefSeq" id="WP_089309067.1">
    <property type="nucleotide sequence ID" value="NZ_FZNK01000012.1"/>
</dbReference>
<dbReference type="InterPro" id="IPR000362">
    <property type="entry name" value="Fumarate_lyase_fam"/>
</dbReference>
<dbReference type="PANTHER" id="PTHR43814:SF1">
    <property type="entry name" value="ARGININOSUCCINATE LYASE"/>
    <property type="match status" value="1"/>
</dbReference>
<dbReference type="GO" id="GO:0005829">
    <property type="term" value="C:cytosol"/>
    <property type="evidence" value="ECO:0007669"/>
    <property type="project" value="TreeGrafter"/>
</dbReference>
<dbReference type="InterPro" id="IPR009049">
    <property type="entry name" value="Argininosuccinate_lyase"/>
</dbReference>
<dbReference type="InterPro" id="IPR022761">
    <property type="entry name" value="Fumarate_lyase_N"/>
</dbReference>
<protein>
    <submittedName>
        <fullName evidence="4">Argininosuccinate lyase</fullName>
    </submittedName>
</protein>
<feature type="domain" description="Argininosuccinate lyase C-terminal" evidence="3">
    <location>
        <begin position="375"/>
        <end position="427"/>
    </location>
</feature>
<dbReference type="PRINTS" id="PR00149">
    <property type="entry name" value="FUMRATELYASE"/>
</dbReference>
<dbReference type="AlphaFoldDB" id="A0A238YEX5"/>
<dbReference type="GO" id="GO:0004056">
    <property type="term" value="F:argininosuccinate lyase activity"/>
    <property type="evidence" value="ECO:0007669"/>
    <property type="project" value="InterPro"/>
</dbReference>
<dbReference type="InterPro" id="IPR008948">
    <property type="entry name" value="L-Aspartase-like"/>
</dbReference>
<feature type="region of interest" description="Disordered" evidence="1">
    <location>
        <begin position="1"/>
        <end position="20"/>
    </location>
</feature>
<evidence type="ECO:0000259" key="2">
    <source>
        <dbReference type="Pfam" id="PF00206"/>
    </source>
</evidence>
<dbReference type="Pfam" id="PF00206">
    <property type="entry name" value="Lyase_1"/>
    <property type="match status" value="1"/>
</dbReference>